<evidence type="ECO:0000256" key="2">
    <source>
        <dbReference type="ARBA" id="ARBA00007448"/>
    </source>
</evidence>
<dbReference type="GO" id="GO:0005524">
    <property type="term" value="F:ATP binding"/>
    <property type="evidence" value="ECO:0007669"/>
    <property type="project" value="UniProtKB-KW"/>
</dbReference>
<evidence type="ECO:0000256" key="11">
    <source>
        <dbReference type="ARBA" id="ARBA00048778"/>
    </source>
</evidence>
<evidence type="ECO:0000256" key="6">
    <source>
        <dbReference type="ARBA" id="ARBA00022801"/>
    </source>
</evidence>
<sequence>MASNATSVTEPNVAPTSTPISSADTVPLNISSIITFLFSLSALRDWLKLILIGGFFETCRQIVFGLYYKMVSAFWVNAYFDGHDACYDWLMVWLSKQPSWKRSRDVQISTQTYGAKSSAITLDGEENHSSSLKSFRKLSYLPSLSVTYSLWYKGCYMTITRTQEQVQNGWFGEKEQTLNISILTRNRDILVHLLQEARTEYIAAQEHHMCIFAHMDGWNNGWTHVASRSKRSLNSIILDPGIKEMLVEDARGFLESKAWYAERGIPFRRGYLLWGAPGSGKSSLIHALAGELGLDIYVVSLGKAGLDDSSLNSLINQLPERCIALMEDIDAAFTTELTRDNEAANDSKNPQNPGGSALSLASTQTNNRVTLSGLLNTLDADWHAHQLGRILFATTNKFSSLDPALRRPGRMDVHIEFKLASKYQARELFYRFFHPGDVVTGIDDDESDSDESDGSSDSGYSSRDKPEKVQLIEIETPTVHDKDKLTNGKLRSLANEFADAIPEHEFSMAALQGYLMMHKTAPLQAIEQVGIWSQKEKEDRAAKDQPTQHEPRKEDVKLPEETEKEKLEKEITQRVEKEVREHLERERFEKELMERIEKEMTAKMEELFNGQHIC</sequence>
<keyword evidence="3" id="KW-0812">Transmembrane</keyword>
<comment type="catalytic activity">
    <reaction evidence="11">
        <text>ATP + H2O = ADP + phosphate + H(+)</text>
        <dbReference type="Rhea" id="RHEA:13065"/>
        <dbReference type="ChEBI" id="CHEBI:15377"/>
        <dbReference type="ChEBI" id="CHEBI:15378"/>
        <dbReference type="ChEBI" id="CHEBI:30616"/>
        <dbReference type="ChEBI" id="CHEBI:43474"/>
        <dbReference type="ChEBI" id="CHEBI:456216"/>
    </reaction>
    <physiologicalReaction direction="left-to-right" evidence="11">
        <dbReference type="Rhea" id="RHEA:13066"/>
    </physiologicalReaction>
</comment>
<evidence type="ECO:0000256" key="3">
    <source>
        <dbReference type="ARBA" id="ARBA00022692"/>
    </source>
</evidence>
<dbReference type="GO" id="GO:0016887">
    <property type="term" value="F:ATP hydrolysis activity"/>
    <property type="evidence" value="ECO:0007669"/>
    <property type="project" value="InterPro"/>
</dbReference>
<evidence type="ECO:0000259" key="14">
    <source>
        <dbReference type="SMART" id="SM00382"/>
    </source>
</evidence>
<dbReference type="Pfam" id="PF08740">
    <property type="entry name" value="BCS1_N"/>
    <property type="match status" value="1"/>
</dbReference>
<keyword evidence="10" id="KW-0472">Membrane</keyword>
<feature type="compositionally biased region" description="Polar residues" evidence="13">
    <location>
        <begin position="344"/>
        <end position="360"/>
    </location>
</feature>
<dbReference type="InterPro" id="IPR003593">
    <property type="entry name" value="AAA+_ATPase"/>
</dbReference>
<evidence type="ECO:0000256" key="9">
    <source>
        <dbReference type="ARBA" id="ARBA00023128"/>
    </source>
</evidence>
<evidence type="ECO:0000256" key="10">
    <source>
        <dbReference type="ARBA" id="ARBA00023136"/>
    </source>
</evidence>
<dbReference type="SUPFAM" id="SSF52540">
    <property type="entry name" value="P-loop containing nucleoside triphosphate hydrolases"/>
    <property type="match status" value="1"/>
</dbReference>
<feature type="region of interest" description="Disordered" evidence="13">
    <location>
        <begin position="441"/>
        <end position="470"/>
    </location>
</feature>
<gene>
    <name evidence="16" type="ORF">F5878DRAFT_547382</name>
</gene>
<keyword evidence="5" id="KW-0999">Mitochondrion inner membrane</keyword>
<dbReference type="Proteomes" id="UP001163846">
    <property type="component" value="Unassembled WGS sequence"/>
</dbReference>
<feature type="region of interest" description="Disordered" evidence="13">
    <location>
        <begin position="534"/>
        <end position="569"/>
    </location>
</feature>
<keyword evidence="7 12" id="KW-0067">ATP-binding</keyword>
<keyword evidence="9" id="KW-0496">Mitochondrion</keyword>
<evidence type="ECO:0000256" key="13">
    <source>
        <dbReference type="SAM" id="MobiDB-lite"/>
    </source>
</evidence>
<evidence type="ECO:0000256" key="7">
    <source>
        <dbReference type="ARBA" id="ARBA00022840"/>
    </source>
</evidence>
<comment type="similarity">
    <text evidence="2">Belongs to the AAA ATPase family. BCS1 subfamily.</text>
</comment>
<feature type="region of interest" description="Disordered" evidence="13">
    <location>
        <begin position="341"/>
        <end position="360"/>
    </location>
</feature>
<dbReference type="AlphaFoldDB" id="A0AA38NYJ9"/>
<comment type="subcellular location">
    <subcellularLocation>
        <location evidence="1">Mitochondrion inner membrane</location>
        <topology evidence="1">Single-pass membrane protein</topology>
    </subcellularLocation>
</comment>
<feature type="domain" description="AAA+ ATPase" evidence="14">
    <location>
        <begin position="267"/>
        <end position="421"/>
    </location>
</feature>
<reference evidence="16" key="1">
    <citation type="submission" date="2022-08" db="EMBL/GenBank/DDBJ databases">
        <authorList>
            <consortium name="DOE Joint Genome Institute"/>
            <person name="Min B."/>
            <person name="Riley R."/>
            <person name="Sierra-Patev S."/>
            <person name="Naranjo-Ortiz M."/>
            <person name="Looney B."/>
            <person name="Konkel Z."/>
            <person name="Slot J.C."/>
            <person name="Sakamoto Y."/>
            <person name="Steenwyk J.L."/>
            <person name="Rokas A."/>
            <person name="Carro J."/>
            <person name="Camarero S."/>
            <person name="Ferreira P."/>
            <person name="Molpeceres G."/>
            <person name="Ruiz-Duenas F.J."/>
            <person name="Serrano A."/>
            <person name="Henrissat B."/>
            <person name="Drula E."/>
            <person name="Hughes K.W."/>
            <person name="Mata J.L."/>
            <person name="Ishikawa N.K."/>
            <person name="Vargas-Isla R."/>
            <person name="Ushijima S."/>
            <person name="Smith C.A."/>
            <person name="Ahrendt S."/>
            <person name="Andreopoulos W."/>
            <person name="He G."/>
            <person name="Labutti K."/>
            <person name="Lipzen A."/>
            <person name="Ng V."/>
            <person name="Sandor L."/>
            <person name="Barry K."/>
            <person name="Martinez A.T."/>
            <person name="Xiao Y."/>
            <person name="Gibbons J.G."/>
            <person name="Terashima K."/>
            <person name="Hibbett D.S."/>
            <person name="Grigoriev I.V."/>
        </authorList>
    </citation>
    <scope>NUCLEOTIDE SEQUENCE</scope>
    <source>
        <strain evidence="16">TFB9207</strain>
    </source>
</reference>
<evidence type="ECO:0000256" key="8">
    <source>
        <dbReference type="ARBA" id="ARBA00022989"/>
    </source>
</evidence>
<keyword evidence="4 12" id="KW-0547">Nucleotide-binding</keyword>
<evidence type="ECO:0000313" key="16">
    <source>
        <dbReference type="EMBL" id="KAJ3832976.1"/>
    </source>
</evidence>
<dbReference type="InterPro" id="IPR003959">
    <property type="entry name" value="ATPase_AAA_core"/>
</dbReference>
<organism evidence="16 17">
    <name type="scientific">Lentinula raphanica</name>
    <dbReference type="NCBI Taxonomy" id="153919"/>
    <lineage>
        <taxon>Eukaryota</taxon>
        <taxon>Fungi</taxon>
        <taxon>Dikarya</taxon>
        <taxon>Basidiomycota</taxon>
        <taxon>Agaricomycotina</taxon>
        <taxon>Agaricomycetes</taxon>
        <taxon>Agaricomycetidae</taxon>
        <taxon>Agaricales</taxon>
        <taxon>Marasmiineae</taxon>
        <taxon>Omphalotaceae</taxon>
        <taxon>Lentinula</taxon>
    </lineage>
</organism>
<dbReference type="EMBL" id="MU806802">
    <property type="protein sequence ID" value="KAJ3832976.1"/>
    <property type="molecule type" value="Genomic_DNA"/>
</dbReference>
<evidence type="ECO:0000259" key="15">
    <source>
        <dbReference type="SMART" id="SM01024"/>
    </source>
</evidence>
<dbReference type="InterPro" id="IPR014851">
    <property type="entry name" value="BCS1_N"/>
</dbReference>
<feature type="compositionally biased region" description="Acidic residues" evidence="13">
    <location>
        <begin position="442"/>
        <end position="454"/>
    </location>
</feature>
<evidence type="ECO:0000256" key="1">
    <source>
        <dbReference type="ARBA" id="ARBA00004434"/>
    </source>
</evidence>
<dbReference type="InterPro" id="IPR050747">
    <property type="entry name" value="Mitochondrial_chaperone_BCS1"/>
</dbReference>
<dbReference type="Gene3D" id="3.40.50.300">
    <property type="entry name" value="P-loop containing nucleotide triphosphate hydrolases"/>
    <property type="match status" value="1"/>
</dbReference>
<evidence type="ECO:0000256" key="12">
    <source>
        <dbReference type="RuleBase" id="RU003651"/>
    </source>
</evidence>
<dbReference type="SMART" id="SM01024">
    <property type="entry name" value="BCS1_N"/>
    <property type="match status" value="1"/>
</dbReference>
<dbReference type="InterPro" id="IPR003960">
    <property type="entry name" value="ATPase_AAA_CS"/>
</dbReference>
<dbReference type="GO" id="GO:0005743">
    <property type="term" value="C:mitochondrial inner membrane"/>
    <property type="evidence" value="ECO:0007669"/>
    <property type="project" value="UniProtKB-SubCell"/>
</dbReference>
<dbReference type="PROSITE" id="PS00674">
    <property type="entry name" value="AAA"/>
    <property type="match status" value="1"/>
</dbReference>
<keyword evidence="17" id="KW-1185">Reference proteome</keyword>
<keyword evidence="8" id="KW-1133">Transmembrane helix</keyword>
<dbReference type="Pfam" id="PF25426">
    <property type="entry name" value="AAA_lid_BCS1"/>
    <property type="match status" value="1"/>
</dbReference>
<dbReference type="SMART" id="SM00382">
    <property type="entry name" value="AAA"/>
    <property type="match status" value="1"/>
</dbReference>
<comment type="caution">
    <text evidence="16">The sequence shown here is derived from an EMBL/GenBank/DDBJ whole genome shotgun (WGS) entry which is preliminary data.</text>
</comment>
<dbReference type="Pfam" id="PF00004">
    <property type="entry name" value="AAA"/>
    <property type="match status" value="1"/>
</dbReference>
<evidence type="ECO:0008006" key="18">
    <source>
        <dbReference type="Google" id="ProtNLM"/>
    </source>
</evidence>
<feature type="domain" description="BCS1 N-terminal" evidence="15">
    <location>
        <begin position="50"/>
        <end position="236"/>
    </location>
</feature>
<accession>A0AA38NYJ9</accession>
<keyword evidence="6" id="KW-0378">Hydrolase</keyword>
<evidence type="ECO:0000256" key="4">
    <source>
        <dbReference type="ARBA" id="ARBA00022741"/>
    </source>
</evidence>
<evidence type="ECO:0000313" key="17">
    <source>
        <dbReference type="Proteomes" id="UP001163846"/>
    </source>
</evidence>
<protein>
    <recommendedName>
        <fullName evidence="18">P-loop containing nucleoside triphosphate hydrolase protein</fullName>
    </recommendedName>
</protein>
<name>A0AA38NYJ9_9AGAR</name>
<dbReference type="InterPro" id="IPR027417">
    <property type="entry name" value="P-loop_NTPase"/>
</dbReference>
<proteinExistence type="inferred from homology"/>
<dbReference type="PANTHER" id="PTHR23070">
    <property type="entry name" value="BCS1 AAA-TYPE ATPASE"/>
    <property type="match status" value="1"/>
</dbReference>
<evidence type="ECO:0000256" key="5">
    <source>
        <dbReference type="ARBA" id="ARBA00022792"/>
    </source>
</evidence>
<dbReference type="InterPro" id="IPR057495">
    <property type="entry name" value="AAA_lid_BCS1"/>
</dbReference>